<evidence type="ECO:0000313" key="17">
    <source>
        <dbReference type="EMBL" id="VAW57342.1"/>
    </source>
</evidence>
<evidence type="ECO:0000256" key="7">
    <source>
        <dbReference type="ARBA" id="ARBA00022519"/>
    </source>
</evidence>
<dbReference type="GO" id="GO:0006099">
    <property type="term" value="P:tricarboxylic acid cycle"/>
    <property type="evidence" value="ECO:0007669"/>
    <property type="project" value="UniProtKB-UniPathway"/>
</dbReference>
<dbReference type="GO" id="GO:0009055">
    <property type="term" value="F:electron transfer activity"/>
    <property type="evidence" value="ECO:0007669"/>
    <property type="project" value="TreeGrafter"/>
</dbReference>
<evidence type="ECO:0000256" key="11">
    <source>
        <dbReference type="ARBA" id="ARBA00022723"/>
    </source>
</evidence>
<comment type="subcellular location">
    <subcellularLocation>
        <location evidence="3">Cell inner membrane</location>
        <topology evidence="3">Multi-pass membrane protein</topology>
    </subcellularLocation>
</comment>
<evidence type="ECO:0000256" key="9">
    <source>
        <dbReference type="ARBA" id="ARBA00022617"/>
    </source>
</evidence>
<organism evidence="17">
    <name type="scientific">hydrothermal vent metagenome</name>
    <dbReference type="NCBI Taxonomy" id="652676"/>
    <lineage>
        <taxon>unclassified sequences</taxon>
        <taxon>metagenomes</taxon>
        <taxon>ecological metagenomes</taxon>
    </lineage>
</organism>
<sequence length="114" mass="13023">MSSPGLQGLRPWIIQRVSAVFIAVFIFYLVLTLMMGNPLNQDDWVVWVAIPYNNLFIGLTFFAVLWHAWIGVRDIILDYIPNVVWRLFALTIVGIILMGSGLWGFKALLMVLIK</sequence>
<evidence type="ECO:0000256" key="8">
    <source>
        <dbReference type="ARBA" id="ARBA00022532"/>
    </source>
</evidence>
<dbReference type="GO" id="GO:0046872">
    <property type="term" value="F:metal ion binding"/>
    <property type="evidence" value="ECO:0007669"/>
    <property type="project" value="UniProtKB-KW"/>
</dbReference>
<comment type="cofactor">
    <cofactor evidence="1">
        <name>heme</name>
        <dbReference type="ChEBI" id="CHEBI:30413"/>
    </cofactor>
</comment>
<evidence type="ECO:0000256" key="10">
    <source>
        <dbReference type="ARBA" id="ARBA00022692"/>
    </source>
</evidence>
<evidence type="ECO:0000256" key="16">
    <source>
        <dbReference type="SAM" id="Phobius"/>
    </source>
</evidence>
<name>A0A3B0X1E4_9ZZZZ</name>
<evidence type="ECO:0000256" key="14">
    <source>
        <dbReference type="ARBA" id="ARBA00023004"/>
    </source>
</evidence>
<dbReference type="GO" id="GO:0005886">
    <property type="term" value="C:plasma membrane"/>
    <property type="evidence" value="ECO:0007669"/>
    <property type="project" value="UniProtKB-SubCell"/>
</dbReference>
<evidence type="ECO:0000256" key="12">
    <source>
        <dbReference type="ARBA" id="ARBA00022982"/>
    </source>
</evidence>
<dbReference type="UniPathway" id="UPA00223"/>
<dbReference type="InterPro" id="IPR014312">
    <property type="entry name" value="Succ_DH_anchor"/>
</dbReference>
<evidence type="ECO:0000256" key="13">
    <source>
        <dbReference type="ARBA" id="ARBA00022989"/>
    </source>
</evidence>
<keyword evidence="8" id="KW-0816">Tricarboxylic acid cycle</keyword>
<dbReference type="PIRSF" id="PIRSF000169">
    <property type="entry name" value="SDH_D"/>
    <property type="match status" value="1"/>
</dbReference>
<dbReference type="InterPro" id="IPR034804">
    <property type="entry name" value="SQR/QFR_C/D"/>
</dbReference>
<keyword evidence="15 16" id="KW-0472">Membrane</keyword>
<gene>
    <name evidence="17" type="ORF">MNBD_GAMMA07-2529</name>
</gene>
<keyword evidence="11" id="KW-0479">Metal-binding</keyword>
<dbReference type="GO" id="GO:0020037">
    <property type="term" value="F:heme binding"/>
    <property type="evidence" value="ECO:0007669"/>
    <property type="project" value="InterPro"/>
</dbReference>
<evidence type="ECO:0000256" key="2">
    <source>
        <dbReference type="ARBA" id="ARBA00004050"/>
    </source>
</evidence>
<feature type="transmembrane region" description="Helical" evidence="16">
    <location>
        <begin position="55"/>
        <end position="72"/>
    </location>
</feature>
<accession>A0A3B0X1E4</accession>
<evidence type="ECO:0000256" key="3">
    <source>
        <dbReference type="ARBA" id="ARBA00004429"/>
    </source>
</evidence>
<dbReference type="AlphaFoldDB" id="A0A3B0X1E4"/>
<keyword evidence="13 16" id="KW-1133">Transmembrane helix</keyword>
<keyword evidence="14" id="KW-0408">Iron</keyword>
<dbReference type="Gene3D" id="1.20.1300.10">
    <property type="entry name" value="Fumarate reductase/succinate dehydrogenase, transmembrane subunit"/>
    <property type="match status" value="1"/>
</dbReference>
<reference evidence="17" key="1">
    <citation type="submission" date="2018-06" db="EMBL/GenBank/DDBJ databases">
        <authorList>
            <person name="Zhirakovskaya E."/>
        </authorList>
    </citation>
    <scope>NUCLEOTIDE SEQUENCE</scope>
</reference>
<keyword evidence="5" id="KW-0813">Transport</keyword>
<dbReference type="EMBL" id="UOFF01000373">
    <property type="protein sequence ID" value="VAW57342.1"/>
    <property type="molecule type" value="Genomic_DNA"/>
</dbReference>
<evidence type="ECO:0000256" key="5">
    <source>
        <dbReference type="ARBA" id="ARBA00022448"/>
    </source>
</evidence>
<dbReference type="PANTHER" id="PTHR38689">
    <property type="entry name" value="SUCCINATE DEHYDROGENASE HYDROPHOBIC MEMBRANE ANCHOR SUBUNIT"/>
    <property type="match status" value="1"/>
</dbReference>
<proteinExistence type="predicted"/>
<comment type="pathway">
    <text evidence="4">Carbohydrate metabolism; tricarboxylic acid cycle.</text>
</comment>
<evidence type="ECO:0000256" key="4">
    <source>
        <dbReference type="ARBA" id="ARBA00005163"/>
    </source>
</evidence>
<dbReference type="InterPro" id="IPR000701">
    <property type="entry name" value="SuccDH_FuR_B_TM-su"/>
</dbReference>
<feature type="transmembrane region" description="Helical" evidence="16">
    <location>
        <begin position="12"/>
        <end position="35"/>
    </location>
</feature>
<dbReference type="NCBIfam" id="TIGR02968">
    <property type="entry name" value="succ_dehyd_anc"/>
    <property type="match status" value="1"/>
</dbReference>
<keyword evidence="10 16" id="KW-0812">Transmembrane</keyword>
<keyword evidence="12" id="KW-0249">Electron transport</keyword>
<dbReference type="GO" id="GO:0017004">
    <property type="term" value="P:cytochrome complex assembly"/>
    <property type="evidence" value="ECO:0007669"/>
    <property type="project" value="TreeGrafter"/>
</dbReference>
<dbReference type="PANTHER" id="PTHR38689:SF1">
    <property type="entry name" value="SUCCINATE DEHYDROGENASE HYDROPHOBIC MEMBRANE ANCHOR SUBUNIT"/>
    <property type="match status" value="1"/>
</dbReference>
<evidence type="ECO:0000256" key="15">
    <source>
        <dbReference type="ARBA" id="ARBA00023136"/>
    </source>
</evidence>
<comment type="function">
    <text evidence="2">Membrane-anchoring subunit of succinate dehydrogenase (SDH).</text>
</comment>
<dbReference type="SUPFAM" id="SSF81343">
    <property type="entry name" value="Fumarate reductase respiratory complex transmembrane subunits"/>
    <property type="match status" value="1"/>
</dbReference>
<keyword evidence="7" id="KW-0997">Cell inner membrane</keyword>
<evidence type="ECO:0000256" key="1">
    <source>
        <dbReference type="ARBA" id="ARBA00001971"/>
    </source>
</evidence>
<protein>
    <submittedName>
        <fullName evidence="17">Succinate dehydrogenase hydrophobic membrane anchor protein</fullName>
    </submittedName>
</protein>
<dbReference type="Pfam" id="PF01127">
    <property type="entry name" value="Sdh_cyt"/>
    <property type="match status" value="1"/>
</dbReference>
<evidence type="ECO:0000256" key="6">
    <source>
        <dbReference type="ARBA" id="ARBA00022475"/>
    </source>
</evidence>
<feature type="transmembrane region" description="Helical" evidence="16">
    <location>
        <begin position="84"/>
        <end position="105"/>
    </location>
</feature>
<keyword evidence="6" id="KW-1003">Cell membrane</keyword>
<keyword evidence="9" id="KW-0349">Heme</keyword>